<organism evidence="4">
    <name type="scientific">marine metagenome</name>
    <dbReference type="NCBI Taxonomy" id="408172"/>
    <lineage>
        <taxon>unclassified sequences</taxon>
        <taxon>metagenomes</taxon>
        <taxon>ecological metagenomes</taxon>
    </lineage>
</organism>
<keyword evidence="3" id="KW-0520">NAD</keyword>
<evidence type="ECO:0000313" key="4">
    <source>
        <dbReference type="EMBL" id="SUZ76728.1"/>
    </source>
</evidence>
<dbReference type="InterPro" id="IPR005255">
    <property type="entry name" value="PdxA_fam"/>
</dbReference>
<sequence length="320" mass="33651">MKGKAIIGVTLGDPAGIGPEVFARVLDHASTKCEIVVYGTRWALELGAKIAGVSPNAGYRLVDVGIDKPADFKLGVVSPLCGRIAVESVEAAAADALDGQIDAMMTCPLNKEAIHAAGYSDIGHQEILARLTGVETTATMLMTPGLRVVHLSTHKSLIEAGEYVTRDNVLEKIDLCHRTLTRWGLDRVKIAVAALNPHGGEGGLLGREEIDAIGPAVDAAKERGIDARGPLPADSVFNRAIEGEFDVVLAMYHDQGHIAIKVHNFHESVTATLGIPFVRTSVDHGTAFDIAGRGVADSRGTNAALNAAVMLAQGTFSKVV</sequence>
<dbReference type="Gene3D" id="3.40.718.10">
    <property type="entry name" value="Isopropylmalate Dehydrogenase"/>
    <property type="match status" value="1"/>
</dbReference>
<evidence type="ECO:0000256" key="3">
    <source>
        <dbReference type="ARBA" id="ARBA00023027"/>
    </source>
</evidence>
<dbReference type="EMBL" id="UINC01001289">
    <property type="protein sequence ID" value="SUZ76728.1"/>
    <property type="molecule type" value="Genomic_DNA"/>
</dbReference>
<dbReference type="AlphaFoldDB" id="A0A381QCL8"/>
<dbReference type="NCBIfam" id="TIGR00557">
    <property type="entry name" value="pdxA"/>
    <property type="match status" value="1"/>
</dbReference>
<dbReference type="Pfam" id="PF04166">
    <property type="entry name" value="PdxA"/>
    <property type="match status" value="1"/>
</dbReference>
<evidence type="ECO:0000256" key="2">
    <source>
        <dbReference type="ARBA" id="ARBA00023002"/>
    </source>
</evidence>
<protein>
    <recommendedName>
        <fullName evidence="5">4-hydroxythreonine-4-phosphate dehydrogenase</fullName>
    </recommendedName>
</protein>
<dbReference type="GO" id="GO:0016491">
    <property type="term" value="F:oxidoreductase activity"/>
    <property type="evidence" value="ECO:0007669"/>
    <property type="project" value="UniProtKB-KW"/>
</dbReference>
<evidence type="ECO:0000256" key="1">
    <source>
        <dbReference type="ARBA" id="ARBA00022723"/>
    </source>
</evidence>
<dbReference type="PANTHER" id="PTHR30004">
    <property type="entry name" value="4-HYDROXYTHREONINE-4-PHOSPHATE DEHYDROGENASE"/>
    <property type="match status" value="1"/>
</dbReference>
<keyword evidence="1" id="KW-0479">Metal-binding</keyword>
<evidence type="ECO:0008006" key="5">
    <source>
        <dbReference type="Google" id="ProtNLM"/>
    </source>
</evidence>
<dbReference type="SUPFAM" id="SSF53659">
    <property type="entry name" value="Isocitrate/Isopropylmalate dehydrogenase-like"/>
    <property type="match status" value="1"/>
</dbReference>
<reference evidence="4" key="1">
    <citation type="submission" date="2018-05" db="EMBL/GenBank/DDBJ databases">
        <authorList>
            <person name="Lanie J.A."/>
            <person name="Ng W.-L."/>
            <person name="Kazmierczak K.M."/>
            <person name="Andrzejewski T.M."/>
            <person name="Davidsen T.M."/>
            <person name="Wayne K.J."/>
            <person name="Tettelin H."/>
            <person name="Glass J.I."/>
            <person name="Rusch D."/>
            <person name="Podicherti R."/>
            <person name="Tsui H.-C.T."/>
            <person name="Winkler M.E."/>
        </authorList>
    </citation>
    <scope>NUCLEOTIDE SEQUENCE</scope>
</reference>
<accession>A0A381QCL8</accession>
<name>A0A381QCL8_9ZZZZ</name>
<gene>
    <name evidence="4" type="ORF">METZ01_LOCUS29582</name>
</gene>
<dbReference type="GO" id="GO:0046872">
    <property type="term" value="F:metal ion binding"/>
    <property type="evidence" value="ECO:0007669"/>
    <property type="project" value="UniProtKB-KW"/>
</dbReference>
<keyword evidence="2" id="KW-0560">Oxidoreductase</keyword>
<dbReference type="PANTHER" id="PTHR30004:SF6">
    <property type="entry name" value="D-THREONATE 4-PHOSPHATE DEHYDROGENASE"/>
    <property type="match status" value="1"/>
</dbReference>
<proteinExistence type="predicted"/>
<dbReference type="GO" id="GO:0051287">
    <property type="term" value="F:NAD binding"/>
    <property type="evidence" value="ECO:0007669"/>
    <property type="project" value="InterPro"/>
</dbReference>